<dbReference type="PANTHER" id="PTHR37984">
    <property type="entry name" value="PROTEIN CBG26694"/>
    <property type="match status" value="1"/>
</dbReference>
<evidence type="ECO:0000256" key="1">
    <source>
        <dbReference type="ARBA" id="ARBA00022884"/>
    </source>
</evidence>
<dbReference type="GO" id="GO:0005634">
    <property type="term" value="C:nucleus"/>
    <property type="evidence" value="ECO:0007669"/>
    <property type="project" value="UniProtKB-ARBA"/>
</dbReference>
<evidence type="ECO:0000313" key="4">
    <source>
        <dbReference type="Proteomes" id="UP000765509"/>
    </source>
</evidence>
<dbReference type="SUPFAM" id="SSF53098">
    <property type="entry name" value="Ribonuclease H-like"/>
    <property type="match status" value="1"/>
</dbReference>
<dbReference type="InterPro" id="IPR036397">
    <property type="entry name" value="RNaseH_sf"/>
</dbReference>
<dbReference type="PROSITE" id="PS50994">
    <property type="entry name" value="INTEGRASE"/>
    <property type="match status" value="1"/>
</dbReference>
<reference evidence="3" key="1">
    <citation type="submission" date="2021-03" db="EMBL/GenBank/DDBJ databases">
        <title>Draft genome sequence of rust myrtle Austropuccinia psidii MF-1, a brazilian biotype.</title>
        <authorList>
            <person name="Quecine M.C."/>
            <person name="Pachon D.M.R."/>
            <person name="Bonatelli M.L."/>
            <person name="Correr F.H."/>
            <person name="Franceschini L.M."/>
            <person name="Leite T.F."/>
            <person name="Margarido G.R.A."/>
            <person name="Almeida C.A."/>
            <person name="Ferrarezi J.A."/>
            <person name="Labate C.A."/>
        </authorList>
    </citation>
    <scope>NUCLEOTIDE SEQUENCE</scope>
    <source>
        <strain evidence="3">MF-1</strain>
    </source>
</reference>
<keyword evidence="4" id="KW-1185">Reference proteome</keyword>
<organism evidence="3 4">
    <name type="scientific">Austropuccinia psidii MF-1</name>
    <dbReference type="NCBI Taxonomy" id="1389203"/>
    <lineage>
        <taxon>Eukaryota</taxon>
        <taxon>Fungi</taxon>
        <taxon>Dikarya</taxon>
        <taxon>Basidiomycota</taxon>
        <taxon>Pucciniomycotina</taxon>
        <taxon>Pucciniomycetes</taxon>
        <taxon>Pucciniales</taxon>
        <taxon>Sphaerophragmiaceae</taxon>
        <taxon>Austropuccinia</taxon>
    </lineage>
</organism>
<gene>
    <name evidence="3" type="ORF">O181_022563</name>
</gene>
<dbReference type="Gene3D" id="3.30.420.10">
    <property type="entry name" value="Ribonuclease H-like superfamily/Ribonuclease H"/>
    <property type="match status" value="1"/>
</dbReference>
<dbReference type="GO" id="GO:0015074">
    <property type="term" value="P:DNA integration"/>
    <property type="evidence" value="ECO:0007669"/>
    <property type="project" value="InterPro"/>
</dbReference>
<sequence length="133" mass="15451">MIQIWEPKTQLEIVYMDWLSSLPPGGVRSFHDCLVLVDRYSKSPMFLPCNKDSKDVDTSIIIYNKVISHTGLFQNTMNDRDLQFTSALWENLHNLFGTKLSFSEAYHPQTNDLAERMTQKLEDIIRIFCAYGL</sequence>
<keyword evidence="1" id="KW-0694">RNA-binding</keyword>
<feature type="domain" description="Integrase catalytic" evidence="2">
    <location>
        <begin position="3"/>
        <end position="133"/>
    </location>
</feature>
<dbReference type="EMBL" id="AVOT02006955">
    <property type="protein sequence ID" value="MBW0482848.1"/>
    <property type="molecule type" value="Genomic_DNA"/>
</dbReference>
<dbReference type="InterPro" id="IPR001584">
    <property type="entry name" value="Integrase_cat-core"/>
</dbReference>
<dbReference type="PANTHER" id="PTHR37984:SF5">
    <property type="entry name" value="PROTEIN NYNRIN-LIKE"/>
    <property type="match status" value="1"/>
</dbReference>
<accession>A0A9Q3CH43</accession>
<dbReference type="Proteomes" id="UP000765509">
    <property type="component" value="Unassembled WGS sequence"/>
</dbReference>
<proteinExistence type="predicted"/>
<dbReference type="InterPro" id="IPR012337">
    <property type="entry name" value="RNaseH-like_sf"/>
</dbReference>
<dbReference type="InterPro" id="IPR050951">
    <property type="entry name" value="Retrovirus_Pol_polyprotein"/>
</dbReference>
<comment type="caution">
    <text evidence="3">The sequence shown here is derived from an EMBL/GenBank/DDBJ whole genome shotgun (WGS) entry which is preliminary data.</text>
</comment>
<evidence type="ECO:0000313" key="3">
    <source>
        <dbReference type="EMBL" id="MBW0482848.1"/>
    </source>
</evidence>
<evidence type="ECO:0000259" key="2">
    <source>
        <dbReference type="PROSITE" id="PS50994"/>
    </source>
</evidence>
<dbReference type="AlphaFoldDB" id="A0A9Q3CH43"/>
<protein>
    <recommendedName>
        <fullName evidence="2">Integrase catalytic domain-containing protein</fullName>
    </recommendedName>
</protein>
<name>A0A9Q3CH43_9BASI</name>
<dbReference type="GO" id="GO:0003723">
    <property type="term" value="F:RNA binding"/>
    <property type="evidence" value="ECO:0007669"/>
    <property type="project" value="UniProtKB-KW"/>
</dbReference>